<dbReference type="InterPro" id="IPR036275">
    <property type="entry name" value="YdgH-like_sf"/>
</dbReference>
<dbReference type="Proteomes" id="UP000018217">
    <property type="component" value="Unassembled WGS sequence"/>
</dbReference>
<protein>
    <submittedName>
        <fullName evidence="4">UPF0379 lipoprotein</fullName>
    </submittedName>
</protein>
<evidence type="ECO:0000313" key="4">
    <source>
        <dbReference type="EMBL" id="CCG88625.1"/>
    </source>
</evidence>
<reference evidence="4 5" key="1">
    <citation type="journal article" date="2013" name="Syst. Appl. Microbiol.">
        <title>Phylogenetic position and virulence apparatus of the pear flower necrosis pathogen Erwinia piriflorinigrans CFBP 5888T as assessed by comparative genomics.</title>
        <authorList>
            <person name="Smits T.H."/>
            <person name="Rezzonico F."/>
            <person name="Lopez M.M."/>
            <person name="Blom J."/>
            <person name="Goesmann A."/>
            <person name="Frey J.E."/>
            <person name="Duffy B."/>
        </authorList>
    </citation>
    <scope>NUCLEOTIDE SEQUENCE [LARGE SCALE GENOMIC DNA]</scope>
    <source>
        <strain evidence="5">CFBP5888</strain>
    </source>
</reference>
<keyword evidence="5" id="KW-1185">Reference proteome</keyword>
<feature type="domain" description="YdgH/BhsA/McbA-like" evidence="3">
    <location>
        <begin position="45"/>
        <end position="96"/>
    </location>
</feature>
<evidence type="ECO:0000256" key="2">
    <source>
        <dbReference type="SAM" id="SignalP"/>
    </source>
</evidence>
<dbReference type="PROSITE" id="PS51257">
    <property type="entry name" value="PROKAR_LIPOPROTEIN"/>
    <property type="match status" value="1"/>
</dbReference>
<dbReference type="NCBIfam" id="NF011433">
    <property type="entry name" value="PRK14864.1"/>
    <property type="match status" value="1"/>
</dbReference>
<dbReference type="Gene3D" id="3.30.1660.10">
    <property type="entry name" value="Flavin-binding protein dodecin"/>
    <property type="match status" value="1"/>
</dbReference>
<dbReference type="Pfam" id="PF07338">
    <property type="entry name" value="YdgH_BhsA-like"/>
    <property type="match status" value="1"/>
</dbReference>
<gene>
    <name evidence="4" type="ORF">EPIR_3262</name>
</gene>
<dbReference type="RefSeq" id="WP_023656383.1">
    <property type="nucleotide sequence ID" value="NZ_CAHS01000021.1"/>
</dbReference>
<dbReference type="InterPro" id="IPR025543">
    <property type="entry name" value="Dodecin-like"/>
</dbReference>
<feature type="signal peptide" evidence="2">
    <location>
        <begin position="1"/>
        <end position="22"/>
    </location>
</feature>
<accession>V5ZBJ2</accession>
<feature type="chain" id="PRO_5004744821" evidence="2">
    <location>
        <begin position="23"/>
        <end position="116"/>
    </location>
</feature>
<dbReference type="AlphaFoldDB" id="V5ZBJ2"/>
<sequence length="116" mass="12362">MRKITAVLITLLLMSCSRFNPAPPPAPTAQAQEIQRAQSGGLLRLGTDSVTVRGSPDDAERALASKATAAGASYYQILLVKETVEAGMWYASAIFYGPAQNIGAHQVNKQNDVMGR</sequence>
<evidence type="ECO:0000259" key="3">
    <source>
        <dbReference type="Pfam" id="PF07338"/>
    </source>
</evidence>
<keyword evidence="1 2" id="KW-0732">Signal</keyword>
<dbReference type="EMBL" id="CAHS01000021">
    <property type="protein sequence ID" value="CCG88625.1"/>
    <property type="molecule type" value="Genomic_DNA"/>
</dbReference>
<evidence type="ECO:0000313" key="5">
    <source>
        <dbReference type="Proteomes" id="UP000018217"/>
    </source>
</evidence>
<comment type="caution">
    <text evidence="4">The sequence shown here is derived from an EMBL/GenBank/DDBJ whole genome shotgun (WGS) entry which is preliminary data.</text>
</comment>
<organism evidence="4 5">
    <name type="scientific">Erwinia piriflorinigrans CFBP 5888</name>
    <dbReference type="NCBI Taxonomy" id="1161919"/>
    <lineage>
        <taxon>Bacteria</taxon>
        <taxon>Pseudomonadati</taxon>
        <taxon>Pseudomonadota</taxon>
        <taxon>Gammaproteobacteria</taxon>
        <taxon>Enterobacterales</taxon>
        <taxon>Erwiniaceae</taxon>
        <taxon>Erwinia</taxon>
    </lineage>
</organism>
<keyword evidence="4" id="KW-0449">Lipoprotein</keyword>
<dbReference type="SUPFAM" id="SSF159871">
    <property type="entry name" value="YdgH-like"/>
    <property type="match status" value="1"/>
</dbReference>
<proteinExistence type="predicted"/>
<name>V5ZBJ2_9GAMM</name>
<dbReference type="InterPro" id="IPR010854">
    <property type="entry name" value="YdgH/BhsA/McbA-like_dom"/>
</dbReference>
<evidence type="ECO:0000256" key="1">
    <source>
        <dbReference type="ARBA" id="ARBA00022729"/>
    </source>
</evidence>